<evidence type="ECO:0000256" key="6">
    <source>
        <dbReference type="SAM" id="SignalP"/>
    </source>
</evidence>
<dbReference type="InterPro" id="IPR038765">
    <property type="entry name" value="Papain-like_cys_pep_sf"/>
</dbReference>
<protein>
    <submittedName>
        <fullName evidence="8">Peptidoglycan-binding protein</fullName>
    </submittedName>
</protein>
<dbReference type="InterPro" id="IPR002477">
    <property type="entry name" value="Peptidoglycan-bd-like"/>
</dbReference>
<evidence type="ECO:0000313" key="8">
    <source>
        <dbReference type="EMBL" id="MED4128332.1"/>
    </source>
</evidence>
<dbReference type="EMBL" id="JAROAS010000016">
    <property type="protein sequence ID" value="MED4128332.1"/>
    <property type="molecule type" value="Genomic_DNA"/>
</dbReference>
<feature type="compositionally biased region" description="Low complexity" evidence="5">
    <location>
        <begin position="189"/>
        <end position="202"/>
    </location>
</feature>
<feature type="compositionally biased region" description="Low complexity" evidence="5">
    <location>
        <begin position="292"/>
        <end position="391"/>
    </location>
</feature>
<keyword evidence="9" id="KW-1185">Reference proteome</keyword>
<gene>
    <name evidence="8" type="ORF">P5F74_09345</name>
</gene>
<dbReference type="InterPro" id="IPR036365">
    <property type="entry name" value="PGBD-like_sf"/>
</dbReference>
<evidence type="ECO:0000313" key="9">
    <source>
        <dbReference type="Proteomes" id="UP001341820"/>
    </source>
</evidence>
<feature type="domain" description="NlpC/P60" evidence="7">
    <location>
        <begin position="390"/>
        <end position="509"/>
    </location>
</feature>
<comment type="similarity">
    <text evidence="1">Belongs to the peptidase C40 family.</text>
</comment>
<evidence type="ECO:0000256" key="5">
    <source>
        <dbReference type="SAM" id="MobiDB-lite"/>
    </source>
</evidence>
<accession>A0ABU6NK02</accession>
<keyword evidence="4" id="KW-0788">Thiol protease</keyword>
<dbReference type="PANTHER" id="PTHR47053:SF1">
    <property type="entry name" value="MUREIN DD-ENDOPEPTIDASE MEPH-RELATED"/>
    <property type="match status" value="1"/>
</dbReference>
<proteinExistence type="inferred from homology"/>
<dbReference type="SUPFAM" id="SSF47090">
    <property type="entry name" value="PGBD-like"/>
    <property type="match status" value="3"/>
</dbReference>
<comment type="caution">
    <text evidence="8">The sequence shown here is derived from an EMBL/GenBank/DDBJ whole genome shotgun (WGS) entry which is preliminary data.</text>
</comment>
<dbReference type="Pfam" id="PF01471">
    <property type="entry name" value="PG_binding_1"/>
    <property type="match status" value="3"/>
</dbReference>
<evidence type="ECO:0000256" key="2">
    <source>
        <dbReference type="ARBA" id="ARBA00022670"/>
    </source>
</evidence>
<feature type="compositionally biased region" description="Basic and acidic residues" evidence="5">
    <location>
        <begin position="203"/>
        <end position="220"/>
    </location>
</feature>
<reference evidence="8 9" key="1">
    <citation type="submission" date="2023-03" db="EMBL/GenBank/DDBJ databases">
        <title>Bacillus Genome Sequencing.</title>
        <authorList>
            <person name="Dunlap C."/>
        </authorList>
    </citation>
    <scope>NUCLEOTIDE SEQUENCE [LARGE SCALE GENOMIC DNA]</scope>
    <source>
        <strain evidence="8 9">B-4107</strain>
    </source>
</reference>
<dbReference type="Pfam" id="PF00877">
    <property type="entry name" value="NLPC_P60"/>
    <property type="match status" value="1"/>
</dbReference>
<evidence type="ECO:0000256" key="1">
    <source>
        <dbReference type="ARBA" id="ARBA00007074"/>
    </source>
</evidence>
<dbReference type="RefSeq" id="WP_274273182.1">
    <property type="nucleotide sequence ID" value="NZ_JAROAS010000016.1"/>
</dbReference>
<keyword evidence="3" id="KW-0378">Hydrolase</keyword>
<dbReference type="Proteomes" id="UP001341820">
    <property type="component" value="Unassembled WGS sequence"/>
</dbReference>
<feature type="signal peptide" evidence="6">
    <location>
        <begin position="1"/>
        <end position="29"/>
    </location>
</feature>
<name>A0ABU6NK02_9BACI</name>
<dbReference type="Gene3D" id="1.10.101.10">
    <property type="entry name" value="PGBD-like superfamily/PGBD"/>
    <property type="match status" value="3"/>
</dbReference>
<feature type="region of interest" description="Disordered" evidence="5">
    <location>
        <begin position="288"/>
        <end position="391"/>
    </location>
</feature>
<dbReference type="InterPro" id="IPR036366">
    <property type="entry name" value="PGBDSf"/>
</dbReference>
<evidence type="ECO:0000259" key="7">
    <source>
        <dbReference type="PROSITE" id="PS51935"/>
    </source>
</evidence>
<dbReference type="InterPro" id="IPR000064">
    <property type="entry name" value="NLP_P60_dom"/>
</dbReference>
<evidence type="ECO:0000256" key="3">
    <source>
        <dbReference type="ARBA" id="ARBA00022801"/>
    </source>
</evidence>
<keyword evidence="6" id="KW-0732">Signal</keyword>
<dbReference type="PANTHER" id="PTHR47053">
    <property type="entry name" value="MUREIN DD-ENDOPEPTIDASE MEPH-RELATED"/>
    <property type="match status" value="1"/>
</dbReference>
<organism evidence="8 9">
    <name type="scientific">Shouchella miscanthi</name>
    <dbReference type="NCBI Taxonomy" id="2598861"/>
    <lineage>
        <taxon>Bacteria</taxon>
        <taxon>Bacillati</taxon>
        <taxon>Bacillota</taxon>
        <taxon>Bacilli</taxon>
        <taxon>Bacillales</taxon>
        <taxon>Bacillaceae</taxon>
        <taxon>Shouchella</taxon>
    </lineage>
</organism>
<dbReference type="SUPFAM" id="SSF54001">
    <property type="entry name" value="Cysteine proteinases"/>
    <property type="match status" value="1"/>
</dbReference>
<keyword evidence="2" id="KW-0645">Protease</keyword>
<feature type="region of interest" description="Disordered" evidence="5">
    <location>
        <begin position="181"/>
        <end position="234"/>
    </location>
</feature>
<feature type="chain" id="PRO_5045844611" evidence="6">
    <location>
        <begin position="30"/>
        <end position="509"/>
    </location>
</feature>
<sequence>MSKSNLNKFLFSSAVVAGVVAVAPQVSEAAVGDQTLKQGMSHQDVTELQNILKEKGFFTYHKATGYFGTYTRDAVLDYQKENNLRVDGIAGPETFGSLLGKESTTKVEKKETTTTQSNLLRIGSRGNDVTNLQDELRSLGYFNQSSTGYYGSITRDAVVAFQKAQNLRLVDGIVGPETRGALGTADAKPAASETVSTETSTPAKEEPKQEATQTVEKEQAPAETPASSSMRVGVRGENVTDLQQQLRSLGYFNAEPTGYYGEITKKAVMEFQRTNGISADGIAGPATVRTLSGSPAAASTGSSSSSSESTSTGSSSSSSESTSTESNSSSNESTSTESNSSSNDSTASESTSSNNTAAAPAPSTNTNTNTNNAAPVTNTNTSNTSTSSSSNVVSGLISSAQSVIGVPYLWGGTSPAGFDCSGMIQYIFRQNGIELPRTAAAQWNAGTSVSSPSIGDIVFFETYAAGPTHNGIYIGDNKFIHTGSSRGVEVSDLNNSYWAPRYLGAKRLH</sequence>
<dbReference type="InterPro" id="IPR051202">
    <property type="entry name" value="Peptidase_C40"/>
</dbReference>
<dbReference type="Gene3D" id="3.90.1720.10">
    <property type="entry name" value="endopeptidase domain like (from Nostoc punctiforme)"/>
    <property type="match status" value="1"/>
</dbReference>
<evidence type="ECO:0000256" key="4">
    <source>
        <dbReference type="ARBA" id="ARBA00022807"/>
    </source>
</evidence>
<dbReference type="PROSITE" id="PS51935">
    <property type="entry name" value="NLPC_P60"/>
    <property type="match status" value="1"/>
</dbReference>